<reference evidence="3" key="1">
    <citation type="journal article" date="2018" name="Gigascience">
        <title>Genome assembly of the Pink Ipe (Handroanthus impetiginosus, Bignoniaceae), a highly valued, ecologically keystone Neotropical timber forest tree.</title>
        <authorList>
            <person name="Silva-Junior O.B."/>
            <person name="Grattapaglia D."/>
            <person name="Novaes E."/>
            <person name="Collevatti R.G."/>
        </authorList>
    </citation>
    <scope>NUCLEOTIDE SEQUENCE [LARGE SCALE GENOMIC DNA]</scope>
    <source>
        <strain evidence="3">cv. UFG-1</strain>
    </source>
</reference>
<feature type="region of interest" description="Disordered" evidence="1">
    <location>
        <begin position="1"/>
        <end position="67"/>
    </location>
</feature>
<evidence type="ECO:0000256" key="1">
    <source>
        <dbReference type="SAM" id="MobiDB-lite"/>
    </source>
</evidence>
<gene>
    <name evidence="2" type="ORF">CDL12_02368</name>
</gene>
<feature type="compositionally biased region" description="Basic and acidic residues" evidence="1">
    <location>
        <begin position="160"/>
        <end position="171"/>
    </location>
</feature>
<dbReference type="Proteomes" id="UP000231279">
    <property type="component" value="Unassembled WGS sequence"/>
</dbReference>
<proteinExistence type="predicted"/>
<keyword evidence="3" id="KW-1185">Reference proteome</keyword>
<evidence type="ECO:0000313" key="3">
    <source>
        <dbReference type="Proteomes" id="UP000231279"/>
    </source>
</evidence>
<dbReference type="OrthoDB" id="1898570at2759"/>
<dbReference type="PANTHER" id="PTHR34271">
    <property type="entry name" value="NUCLEOLAR HISTONE METHYLTRANSFERASE-RELATED PROTEIN"/>
    <property type="match status" value="1"/>
</dbReference>
<feature type="compositionally biased region" description="Basic and acidic residues" evidence="1">
    <location>
        <begin position="106"/>
        <end position="131"/>
    </location>
</feature>
<feature type="compositionally biased region" description="Basic and acidic residues" evidence="1">
    <location>
        <begin position="138"/>
        <end position="153"/>
    </location>
</feature>
<dbReference type="AlphaFoldDB" id="A0A2G9I562"/>
<protein>
    <submittedName>
        <fullName evidence="2">Uncharacterized protein</fullName>
    </submittedName>
</protein>
<feature type="compositionally biased region" description="Basic and acidic residues" evidence="1">
    <location>
        <begin position="1"/>
        <end position="18"/>
    </location>
</feature>
<comment type="caution">
    <text evidence="2">The sequence shown here is derived from an EMBL/GenBank/DDBJ whole genome shotgun (WGS) entry which is preliminary data.</text>
</comment>
<evidence type="ECO:0000313" key="2">
    <source>
        <dbReference type="EMBL" id="PIN24903.1"/>
    </source>
</evidence>
<sequence>MSKILKREGDDKDLKDSTQDEASGQIEETTNVGNENVEDPTTELHPPSTSLKDTPTPQPTNILPTVSRLPCYGWIESDEEDADDFILSKPASAVVGDKATLPQELSKSERQRKSRWDQRPDEPLPRDLSKLERKRKSRWDQRPETLPRELSKPERKRRSRWDQKPDDPQWR</sequence>
<organism evidence="2 3">
    <name type="scientific">Handroanthus impetiginosus</name>
    <dbReference type="NCBI Taxonomy" id="429701"/>
    <lineage>
        <taxon>Eukaryota</taxon>
        <taxon>Viridiplantae</taxon>
        <taxon>Streptophyta</taxon>
        <taxon>Embryophyta</taxon>
        <taxon>Tracheophyta</taxon>
        <taxon>Spermatophyta</taxon>
        <taxon>Magnoliopsida</taxon>
        <taxon>eudicotyledons</taxon>
        <taxon>Gunneridae</taxon>
        <taxon>Pentapetalae</taxon>
        <taxon>asterids</taxon>
        <taxon>lamiids</taxon>
        <taxon>Lamiales</taxon>
        <taxon>Bignoniaceae</taxon>
        <taxon>Crescentiina</taxon>
        <taxon>Tabebuia alliance</taxon>
        <taxon>Handroanthus</taxon>
    </lineage>
</organism>
<name>A0A2G9I562_9LAMI</name>
<dbReference type="EMBL" id="NKXS01000343">
    <property type="protein sequence ID" value="PIN24903.1"/>
    <property type="molecule type" value="Genomic_DNA"/>
</dbReference>
<feature type="region of interest" description="Disordered" evidence="1">
    <location>
        <begin position="90"/>
        <end position="171"/>
    </location>
</feature>
<dbReference type="PANTHER" id="PTHR34271:SF1">
    <property type="entry name" value="NUCLEOLAR HISTONE METHYLTRANSFERASE-RELATED PROTEIN"/>
    <property type="match status" value="1"/>
</dbReference>
<accession>A0A2G9I562</accession>
<feature type="compositionally biased region" description="Polar residues" evidence="1">
    <location>
        <begin position="47"/>
        <end position="64"/>
    </location>
</feature>